<dbReference type="AlphaFoldDB" id="A0A4D6GZA2"/>
<reference evidence="11 13" key="1">
    <citation type="journal article" date="2019" name="Microbiol. Resour. Announc.">
        <title>The Genome Sequence of the Halobacterium salinarum Type Strain Is Closely Related to That of Laboratory Strains NRC-1 and R1.</title>
        <authorList>
            <person name="Pfeiffer F."/>
            <person name="Marchfelder A."/>
            <person name="Habermann B."/>
            <person name="Dyall-Smith M.L."/>
        </authorList>
    </citation>
    <scope>NUCLEOTIDE SEQUENCE [LARGE SCALE GENOMIC DNA]</scope>
    <source>
        <strain evidence="11">91-R6</strain>
        <strain evidence="13">ATCC 33171 / DSM 3754 / JCM 8978 / NBRC 102687 / NCIMB 764 / 91-R6</strain>
        <plasmid evidence="13">phsal1</plasmid>
    </source>
</reference>
<evidence type="ECO:0000256" key="1">
    <source>
        <dbReference type="ARBA" id="ARBA00004651"/>
    </source>
</evidence>
<feature type="transmembrane region" description="Helical" evidence="9">
    <location>
        <begin position="207"/>
        <end position="225"/>
    </location>
</feature>
<feature type="transmembrane region" description="Helical" evidence="9">
    <location>
        <begin position="245"/>
        <end position="264"/>
    </location>
</feature>
<evidence type="ECO:0000313" key="11">
    <source>
        <dbReference type="EMBL" id="QCC46072.1"/>
    </source>
</evidence>
<dbReference type="GO" id="GO:0015297">
    <property type="term" value="F:antiporter activity"/>
    <property type="evidence" value="ECO:0007669"/>
    <property type="project" value="UniProtKB-KW"/>
</dbReference>
<sequence>MVEFEPRSYEDFDPEKRPSFGQALLPIAGMITFLAVGIVLLGLDAQMPLLWGIAFTGVIARYGWGYTWDELFDGISNSIVMGLGAIFILFIIYMLIASWVDAGTIPFIMYWGLEFLTPAVFVPLAALLSFVVATAIGSSWTTAGSLGIALVGIGSGLGIPAPLTAGAILSGVYMGDKQSPLSDTTLLASGVSDVDLWDHVRGMFPNTIIVGVISLALYAVLGLMAETGGTGGTGAEVAQIQGGLAGTYTLSVLVLLPLVITFGLAIKGYPALPSLGAGVFSAAGVSILIQGRGFAEAWQIIYSGTGPKTGVDLVNNLLSTGGLEGSIWVITIVFGALSIGGILEATGVLSVIAHNTAKAVDSVGGATLVTALGPLVINALTADQYMSIVIPGMTFRDLNDEYDLDGTSLSRTLEETGTVSEPMIPWNSGGVFMASALGVPVLSYLPYYFVGILSPILVVIMGFTGWKMYMKDPEESPEESADTAA</sequence>
<feature type="transmembrane region" description="Helical" evidence="9">
    <location>
        <begin position="327"/>
        <end position="352"/>
    </location>
</feature>
<protein>
    <submittedName>
        <fullName evidence="11 12">Arginine/ornithine antiporter</fullName>
    </submittedName>
</protein>
<geneLocation type="plasmid" evidence="11">
    <name>pHSAL1</name>
</geneLocation>
<evidence type="ECO:0000313" key="12">
    <source>
        <dbReference type="EMBL" id="TYO75388.1"/>
    </source>
</evidence>
<feature type="transmembrane region" description="Helical" evidence="9">
    <location>
        <begin position="445"/>
        <end position="466"/>
    </location>
</feature>
<gene>
    <name evidence="11" type="primary">arcD</name>
    <name evidence="12" type="ORF">APQ99_02030</name>
    <name evidence="11" type="ORF">HBSAL_12480</name>
</gene>
<feature type="transmembrane region" description="Helical" evidence="9">
    <location>
        <begin position="79"/>
        <end position="100"/>
    </location>
</feature>
<dbReference type="Pfam" id="PF03553">
    <property type="entry name" value="Na_H_antiporter"/>
    <property type="match status" value="1"/>
</dbReference>
<feature type="transmembrane region" description="Helical" evidence="9">
    <location>
        <begin position="359"/>
        <end position="377"/>
    </location>
</feature>
<dbReference type="GO" id="GO:0005886">
    <property type="term" value="C:plasma membrane"/>
    <property type="evidence" value="ECO:0007669"/>
    <property type="project" value="UniProtKB-SubCell"/>
</dbReference>
<evidence type="ECO:0000256" key="3">
    <source>
        <dbReference type="ARBA" id="ARBA00022449"/>
    </source>
</evidence>
<keyword evidence="7 9" id="KW-0472">Membrane</keyword>
<dbReference type="EMBL" id="CP038632">
    <property type="protein sequence ID" value="QCC46072.1"/>
    <property type="molecule type" value="Genomic_DNA"/>
</dbReference>
<dbReference type="InterPro" id="IPR018461">
    <property type="entry name" value="Na/H_Antiport_NhaC-like_C"/>
</dbReference>
<keyword evidence="2" id="KW-0813">Transport</keyword>
<keyword evidence="6 9" id="KW-1133">Transmembrane helix</keyword>
<dbReference type="GeneID" id="68695249"/>
<evidence type="ECO:0000256" key="8">
    <source>
        <dbReference type="ARBA" id="ARBA00038435"/>
    </source>
</evidence>
<evidence type="ECO:0000256" key="2">
    <source>
        <dbReference type="ARBA" id="ARBA00022448"/>
    </source>
</evidence>
<keyword evidence="3" id="KW-0050">Antiport</keyword>
<reference evidence="12 14" key="2">
    <citation type="submission" date="2019-07" db="EMBL/GenBank/DDBJ databases">
        <title>Genomic Encyclopedia of Archaeal and Bacterial Type Strains, Phase II (KMG-II): from individual species to whole genera.</title>
        <authorList>
            <person name="Goeker M."/>
        </authorList>
    </citation>
    <scope>NUCLEOTIDE SEQUENCE [LARGE SCALE GENOMIC DNA]</scope>
    <source>
        <strain evidence="12 14">DSM 3754</strain>
    </source>
</reference>
<geneLocation type="plasmid" evidence="13">
    <name>phsal1</name>
</geneLocation>
<evidence type="ECO:0000256" key="6">
    <source>
        <dbReference type="ARBA" id="ARBA00022989"/>
    </source>
</evidence>
<evidence type="ECO:0000259" key="10">
    <source>
        <dbReference type="Pfam" id="PF03553"/>
    </source>
</evidence>
<reference evidence="11" key="3">
    <citation type="journal article" name="MicrobiologyOpen">
        <title>Whole-genome comparison between the type strain of Halobacterium salinarum (DSM 3754(T)) and the laboratory strains R1 and NRC-1.</title>
        <authorList>
            <person name="Pfeiffer F."/>
            <person name="Losensky G."/>
            <person name="Marchfelder A."/>
            <person name="Habermann B."/>
            <person name="Dyall-Smith M."/>
        </authorList>
    </citation>
    <scope>NUCLEOTIDE SEQUENCE</scope>
    <source>
        <strain evidence="11">91-R6</strain>
    </source>
</reference>
<organism evidence="11 13">
    <name type="scientific">Halobacterium salinarum (strain ATCC 33171 / DSM 3754 / JCM 8978 / NBRC 102687 / NCIMB 764 / 91-R6)</name>
    <dbReference type="NCBI Taxonomy" id="2597657"/>
    <lineage>
        <taxon>Archaea</taxon>
        <taxon>Methanobacteriati</taxon>
        <taxon>Methanobacteriota</taxon>
        <taxon>Stenosarchaea group</taxon>
        <taxon>Halobacteria</taxon>
        <taxon>Halobacteriales</taxon>
        <taxon>Halobacteriaceae</taxon>
        <taxon>Halobacterium</taxon>
    </lineage>
</organism>
<feature type="transmembrane region" description="Helical" evidence="9">
    <location>
        <begin position="271"/>
        <end position="289"/>
    </location>
</feature>
<evidence type="ECO:0000313" key="13">
    <source>
        <dbReference type="Proteomes" id="UP000296216"/>
    </source>
</evidence>
<evidence type="ECO:0000256" key="7">
    <source>
        <dbReference type="ARBA" id="ARBA00023136"/>
    </source>
</evidence>
<evidence type="ECO:0000256" key="5">
    <source>
        <dbReference type="ARBA" id="ARBA00022692"/>
    </source>
</evidence>
<feature type="transmembrane region" description="Helical" evidence="9">
    <location>
        <begin position="148"/>
        <end position="173"/>
    </location>
</feature>
<feature type="transmembrane region" description="Helical" evidence="9">
    <location>
        <begin position="20"/>
        <end position="42"/>
    </location>
</feature>
<dbReference type="PANTHER" id="PTHR33451">
    <property type="entry name" value="MALATE-2H(+)/NA(+)-LACTATE ANTIPORTER"/>
    <property type="match status" value="1"/>
</dbReference>
<comment type="similarity">
    <text evidence="8">Belongs to the NhaC Na(+)/H(+) (TC 2.A.35) antiporter family.</text>
</comment>
<feature type="domain" description="Na+/H+ antiporter NhaC-like C-terminal" evidence="10">
    <location>
        <begin position="171"/>
        <end position="466"/>
    </location>
</feature>
<feature type="transmembrane region" description="Helical" evidence="9">
    <location>
        <begin position="112"/>
        <end position="136"/>
    </location>
</feature>
<keyword evidence="11" id="KW-0614">Plasmid</keyword>
<evidence type="ECO:0000256" key="9">
    <source>
        <dbReference type="SAM" id="Phobius"/>
    </source>
</evidence>
<dbReference type="PANTHER" id="PTHR33451:SF3">
    <property type="entry name" value="MALATE-2H(+)_NA(+)-LACTATE ANTIPORTER"/>
    <property type="match status" value="1"/>
</dbReference>
<feature type="transmembrane region" description="Helical" evidence="9">
    <location>
        <begin position="49"/>
        <end position="67"/>
    </location>
</feature>
<dbReference type="RefSeq" id="WP_010904158.1">
    <property type="nucleotide sequence ID" value="NZ_VRYN01000006.1"/>
</dbReference>
<keyword evidence="5 9" id="KW-0812">Transmembrane</keyword>
<accession>A0A4D6GZA2</accession>
<dbReference type="Proteomes" id="UP000323075">
    <property type="component" value="Unassembled WGS sequence"/>
</dbReference>
<comment type="subcellular location">
    <subcellularLocation>
        <location evidence="1">Cell membrane</location>
        <topology evidence="1">Multi-pass membrane protein</topology>
    </subcellularLocation>
</comment>
<keyword evidence="4" id="KW-1003">Cell membrane</keyword>
<dbReference type="EMBL" id="VRYN01000006">
    <property type="protein sequence ID" value="TYO75388.1"/>
    <property type="molecule type" value="Genomic_DNA"/>
</dbReference>
<name>A0A4D6GZA2_HALS9</name>
<evidence type="ECO:0000256" key="4">
    <source>
        <dbReference type="ARBA" id="ARBA00022475"/>
    </source>
</evidence>
<dbReference type="InterPro" id="IPR052180">
    <property type="entry name" value="NhaC_Na-H+_Antiporter"/>
</dbReference>
<evidence type="ECO:0000313" key="14">
    <source>
        <dbReference type="Proteomes" id="UP000323075"/>
    </source>
</evidence>
<proteinExistence type="inferred from homology"/>
<dbReference type="Proteomes" id="UP000296216">
    <property type="component" value="Plasmid pHSAL1"/>
</dbReference>